<dbReference type="STRING" id="137246.A0A401SRU5"/>
<feature type="region of interest" description="Disordered" evidence="1">
    <location>
        <begin position="426"/>
        <end position="467"/>
    </location>
</feature>
<dbReference type="PROSITE" id="PS50878">
    <property type="entry name" value="RT_POL"/>
    <property type="match status" value="1"/>
</dbReference>
<proteinExistence type="predicted"/>
<keyword evidence="2" id="KW-0732">Signal</keyword>
<dbReference type="CDD" id="cd01650">
    <property type="entry name" value="RT_nLTR_like"/>
    <property type="match status" value="1"/>
</dbReference>
<comment type="caution">
    <text evidence="4">The sequence shown here is derived from an EMBL/GenBank/DDBJ whole genome shotgun (WGS) entry which is preliminary data.</text>
</comment>
<protein>
    <recommendedName>
        <fullName evidence="3">Reverse transcriptase domain-containing protein</fullName>
    </recommendedName>
</protein>
<accession>A0A401SRU5</accession>
<feature type="chain" id="PRO_5019281382" description="Reverse transcriptase domain-containing protein" evidence="2">
    <location>
        <begin position="19"/>
        <end position="467"/>
    </location>
</feature>
<reference evidence="4 5" key="1">
    <citation type="journal article" date="2018" name="Nat. Ecol. Evol.">
        <title>Shark genomes provide insights into elasmobranch evolution and the origin of vertebrates.</title>
        <authorList>
            <person name="Hara Y"/>
            <person name="Yamaguchi K"/>
            <person name="Onimaru K"/>
            <person name="Kadota M"/>
            <person name="Koyanagi M"/>
            <person name="Keeley SD"/>
            <person name="Tatsumi K"/>
            <person name="Tanaka K"/>
            <person name="Motone F"/>
            <person name="Kageyama Y"/>
            <person name="Nozu R"/>
            <person name="Adachi N"/>
            <person name="Nishimura O"/>
            <person name="Nakagawa R"/>
            <person name="Tanegashima C"/>
            <person name="Kiyatake I"/>
            <person name="Matsumoto R"/>
            <person name="Murakumo K"/>
            <person name="Nishida K"/>
            <person name="Terakita A"/>
            <person name="Kuratani S"/>
            <person name="Sato K"/>
            <person name="Hyodo S Kuraku.S."/>
        </authorList>
    </citation>
    <scope>NUCLEOTIDE SEQUENCE [LARGE SCALE GENOMIC DNA]</scope>
</reference>
<feature type="compositionally biased region" description="Polar residues" evidence="1">
    <location>
        <begin position="455"/>
        <end position="467"/>
    </location>
</feature>
<evidence type="ECO:0000313" key="5">
    <source>
        <dbReference type="Proteomes" id="UP000287033"/>
    </source>
</evidence>
<dbReference type="Proteomes" id="UP000287033">
    <property type="component" value="Unassembled WGS sequence"/>
</dbReference>
<gene>
    <name evidence="4" type="ORF">chiPu_0011586</name>
</gene>
<name>A0A401SRU5_CHIPU</name>
<organism evidence="4 5">
    <name type="scientific">Chiloscyllium punctatum</name>
    <name type="common">Brownbanded bambooshark</name>
    <name type="synonym">Hemiscyllium punctatum</name>
    <dbReference type="NCBI Taxonomy" id="137246"/>
    <lineage>
        <taxon>Eukaryota</taxon>
        <taxon>Metazoa</taxon>
        <taxon>Chordata</taxon>
        <taxon>Craniata</taxon>
        <taxon>Vertebrata</taxon>
        <taxon>Chondrichthyes</taxon>
        <taxon>Elasmobranchii</taxon>
        <taxon>Galeomorphii</taxon>
        <taxon>Galeoidea</taxon>
        <taxon>Orectolobiformes</taxon>
        <taxon>Hemiscylliidae</taxon>
        <taxon>Chiloscyllium</taxon>
    </lineage>
</organism>
<feature type="signal peptide" evidence="2">
    <location>
        <begin position="1"/>
        <end position="18"/>
    </location>
</feature>
<dbReference type="OrthoDB" id="9902985at2759"/>
<dbReference type="AlphaFoldDB" id="A0A401SRU5"/>
<evidence type="ECO:0000256" key="2">
    <source>
        <dbReference type="SAM" id="SignalP"/>
    </source>
</evidence>
<dbReference type="EMBL" id="BEZZ01000486">
    <property type="protein sequence ID" value="GCC33119.1"/>
    <property type="molecule type" value="Genomic_DNA"/>
</dbReference>
<dbReference type="SUPFAM" id="SSF56672">
    <property type="entry name" value="DNA/RNA polymerases"/>
    <property type="match status" value="1"/>
</dbReference>
<keyword evidence="5" id="KW-1185">Reference proteome</keyword>
<evidence type="ECO:0000259" key="3">
    <source>
        <dbReference type="PROSITE" id="PS50878"/>
    </source>
</evidence>
<dbReference type="PANTHER" id="PTHR19446">
    <property type="entry name" value="REVERSE TRANSCRIPTASES"/>
    <property type="match status" value="1"/>
</dbReference>
<dbReference type="Pfam" id="PF00078">
    <property type="entry name" value="RVT_1"/>
    <property type="match status" value="1"/>
</dbReference>
<sequence length="467" mass="51970">MAPLVTSLALVLIPKCEDDDCLKNIDNWQPITVDPILLRLFTIIMAKRLSDTIKINNRQKGFLAATPRCNENIVILKNIINGVKHNRKELVVVFVDVAKAFGSVGHKLLLKTLQKTHLPKVFVGLIKDLYTSNRTIVEGKDTYTTPVNIERGVKQGDPLTPILFSIALDPLVCSLEKADSGGVTMSLGGRRVNNSTLAFVDDIALLVDSHTRMVRNLKLLQSYCDHRSLIINVANSKGFHFTFKKKTFLYNHFTGWKLRNESIAYIPPGDTEKYLGVSNDRRGLRRGLYFDLFLSETSQCTLIKLDQIIQNTTKEFFYLPPHSADGILYASNRNGGRGVLKLEVQIPSVIVCKHEALAMSKDVIILASFLYKEECNRDTVAGLRELKGLKEIEDFLPGSQSGCEGEMDPMTHIEAIIPALQEVDARRQKPPTGMQDGESGNLRNGEGLNVKEQAFSISEMTGSQTPG</sequence>
<feature type="domain" description="Reverse transcriptase" evidence="3">
    <location>
        <begin position="1"/>
        <end position="279"/>
    </location>
</feature>
<evidence type="ECO:0000256" key="1">
    <source>
        <dbReference type="SAM" id="MobiDB-lite"/>
    </source>
</evidence>
<dbReference type="InterPro" id="IPR043502">
    <property type="entry name" value="DNA/RNA_pol_sf"/>
</dbReference>
<evidence type="ECO:0000313" key="4">
    <source>
        <dbReference type="EMBL" id="GCC33119.1"/>
    </source>
</evidence>
<dbReference type="InterPro" id="IPR000477">
    <property type="entry name" value="RT_dom"/>
</dbReference>